<protein>
    <submittedName>
        <fullName evidence="9">Sulfatase</fullName>
    </submittedName>
</protein>
<evidence type="ECO:0000256" key="2">
    <source>
        <dbReference type="ARBA" id="ARBA00008779"/>
    </source>
</evidence>
<comment type="cofactor">
    <cofactor evidence="1">
        <name>Ca(2+)</name>
        <dbReference type="ChEBI" id="CHEBI:29108"/>
    </cofactor>
</comment>
<keyword evidence="4 7" id="KW-0732">Signal</keyword>
<dbReference type="InterPro" id="IPR017850">
    <property type="entry name" value="Alkaline_phosphatase_core_sf"/>
</dbReference>
<sequence>MKNLLILFSFISTLFFSNSLLAQSKKDSKPNVLFIMVDDMNDWVNAFGGHPQAITPNIDKVAKKGIMFKNAYCSAPLCNPSRTSLLTGLRPSTTGVYGNVEHFRDEEGFADIVTLPQHFGANGYTTVASGKIFHSPRGNKEVPKPGSDPGSFQTEKYSKLGTTFPDKSLRQSHGINFDQKGIKKNFKKAFDWYGIEDTTEETNDWQNAEYCADFLKENHDKPFFLACGIFRPHLPWYAPKKYFDMYDVETIKLPAVIENDLNDLGKGGNKLASPTLHRELVEKGLWKEAVRAYLASLTFADECVGQVIDALDNSQYKDNTIIVIMGDHGWHLGEKEFWGKNTLWERSAKTPLIIFDPRTKGGKQVTTIVSLLDIYPTLTEMCGLPQNKSNEGSSIYDLVKNPKKKSNKMAVTSKDKGFHTIRSNQYRYISYPDGTEELYDHNIDPNEWENVVKKDNYKDALDLMRAALKEKISVSN</sequence>
<gene>
    <name evidence="9" type="ORF">KM029_24645</name>
</gene>
<evidence type="ECO:0000256" key="4">
    <source>
        <dbReference type="ARBA" id="ARBA00022729"/>
    </source>
</evidence>
<keyword evidence="6" id="KW-0106">Calcium</keyword>
<accession>A0ABX8H3U7</accession>
<proteinExistence type="inferred from homology"/>
<evidence type="ECO:0000256" key="3">
    <source>
        <dbReference type="ARBA" id="ARBA00022723"/>
    </source>
</evidence>
<dbReference type="PANTHER" id="PTHR45953:SF1">
    <property type="entry name" value="IDURONATE 2-SULFATASE"/>
    <property type="match status" value="1"/>
</dbReference>
<dbReference type="RefSeq" id="WP_158631254.1">
    <property type="nucleotide sequence ID" value="NZ_CP076130.1"/>
</dbReference>
<evidence type="ECO:0000256" key="6">
    <source>
        <dbReference type="ARBA" id="ARBA00022837"/>
    </source>
</evidence>
<dbReference type="InterPro" id="IPR035874">
    <property type="entry name" value="IDS"/>
</dbReference>
<feature type="domain" description="Sulfatase N-terminal" evidence="8">
    <location>
        <begin position="30"/>
        <end position="382"/>
    </location>
</feature>
<keyword evidence="9" id="KW-0614">Plasmid</keyword>
<evidence type="ECO:0000256" key="5">
    <source>
        <dbReference type="ARBA" id="ARBA00022801"/>
    </source>
</evidence>
<keyword evidence="3" id="KW-0479">Metal-binding</keyword>
<dbReference type="Gene3D" id="3.40.720.10">
    <property type="entry name" value="Alkaline Phosphatase, subunit A"/>
    <property type="match status" value="1"/>
</dbReference>
<evidence type="ECO:0000256" key="7">
    <source>
        <dbReference type="SAM" id="SignalP"/>
    </source>
</evidence>
<evidence type="ECO:0000256" key="1">
    <source>
        <dbReference type="ARBA" id="ARBA00001913"/>
    </source>
</evidence>
<evidence type="ECO:0000259" key="8">
    <source>
        <dbReference type="Pfam" id="PF00884"/>
    </source>
</evidence>
<reference evidence="9 10" key="1">
    <citation type="submission" date="2021-05" db="EMBL/GenBank/DDBJ databases">
        <title>Comparative genomic studies on the polysaccharide-degrading batcterial strains of the Flammeovirga genus.</title>
        <authorList>
            <person name="Zewei F."/>
            <person name="Zheng Z."/>
            <person name="Yu L."/>
            <person name="Ruyue G."/>
            <person name="Yanhong M."/>
            <person name="Yuanyuan C."/>
            <person name="Jingyan G."/>
            <person name="Wenjun H."/>
        </authorList>
    </citation>
    <scope>NUCLEOTIDE SEQUENCE [LARGE SCALE GENOMIC DNA]</scope>
    <source>
        <strain evidence="9 10">YS10</strain>
        <plasmid evidence="9 10">p1</plasmid>
    </source>
</reference>
<comment type="similarity">
    <text evidence="2">Belongs to the sulfatase family.</text>
</comment>
<dbReference type="CDD" id="cd16030">
    <property type="entry name" value="iduronate-2-sulfatase"/>
    <property type="match status" value="1"/>
</dbReference>
<evidence type="ECO:0000313" key="10">
    <source>
        <dbReference type="Proteomes" id="UP000682802"/>
    </source>
</evidence>
<organism evidence="9 10">
    <name type="scientific">Flammeovirga kamogawensis</name>
    <dbReference type="NCBI Taxonomy" id="373891"/>
    <lineage>
        <taxon>Bacteria</taxon>
        <taxon>Pseudomonadati</taxon>
        <taxon>Bacteroidota</taxon>
        <taxon>Cytophagia</taxon>
        <taxon>Cytophagales</taxon>
        <taxon>Flammeovirgaceae</taxon>
        <taxon>Flammeovirga</taxon>
    </lineage>
</organism>
<feature type="chain" id="PRO_5046759398" evidence="7">
    <location>
        <begin position="23"/>
        <end position="476"/>
    </location>
</feature>
<dbReference type="InterPro" id="IPR000917">
    <property type="entry name" value="Sulfatase_N"/>
</dbReference>
<dbReference type="Pfam" id="PF00884">
    <property type="entry name" value="Sulfatase"/>
    <property type="match status" value="1"/>
</dbReference>
<feature type="signal peptide" evidence="7">
    <location>
        <begin position="1"/>
        <end position="22"/>
    </location>
</feature>
<dbReference type="Proteomes" id="UP000682802">
    <property type="component" value="Plasmid p1"/>
</dbReference>
<geneLocation type="plasmid" evidence="9 10">
    <name>p1</name>
</geneLocation>
<evidence type="ECO:0000313" key="9">
    <source>
        <dbReference type="EMBL" id="QWG10576.1"/>
    </source>
</evidence>
<keyword evidence="5" id="KW-0378">Hydrolase</keyword>
<dbReference type="SUPFAM" id="SSF53649">
    <property type="entry name" value="Alkaline phosphatase-like"/>
    <property type="match status" value="1"/>
</dbReference>
<keyword evidence="10" id="KW-1185">Reference proteome</keyword>
<dbReference type="EMBL" id="CP076130">
    <property type="protein sequence ID" value="QWG10576.1"/>
    <property type="molecule type" value="Genomic_DNA"/>
</dbReference>
<dbReference type="PANTHER" id="PTHR45953">
    <property type="entry name" value="IDURONATE 2-SULFATASE"/>
    <property type="match status" value="1"/>
</dbReference>
<name>A0ABX8H3U7_9BACT</name>